<reference evidence="9 11" key="1">
    <citation type="submission" date="2018-04" db="EMBL/GenBank/DDBJ databases">
        <title>Subsurface microbial communities from deep shales in Ohio and West Virginia, USA.</title>
        <authorList>
            <person name="Wrighton K."/>
        </authorList>
    </citation>
    <scope>NUCLEOTIDE SEQUENCE [LARGE SCALE GENOMIC DNA]</scope>
    <source>
        <strain evidence="10 12">MSL 7</strain>
        <strain evidence="9 11">WC1</strain>
    </source>
</reference>
<evidence type="ECO:0000313" key="12">
    <source>
        <dbReference type="Proteomes" id="UP000295176"/>
    </source>
</evidence>
<dbReference type="Pfam" id="PF00708">
    <property type="entry name" value="Acylphosphatase"/>
    <property type="match status" value="1"/>
</dbReference>
<evidence type="ECO:0000313" key="9">
    <source>
        <dbReference type="EMBL" id="PTW01687.1"/>
    </source>
</evidence>
<comment type="caution">
    <text evidence="9">The sequence shown here is derived from an EMBL/GenBank/DDBJ whole genome shotgun (WGS) entry which is preliminary data.</text>
</comment>
<dbReference type="PANTHER" id="PTHR47268:SF4">
    <property type="entry name" value="ACYLPHOSPHATASE"/>
    <property type="match status" value="1"/>
</dbReference>
<dbReference type="InterPro" id="IPR036046">
    <property type="entry name" value="Acylphosphatase-like_dom_sf"/>
</dbReference>
<evidence type="ECO:0000256" key="1">
    <source>
        <dbReference type="ARBA" id="ARBA00005614"/>
    </source>
</evidence>
<dbReference type="InterPro" id="IPR020456">
    <property type="entry name" value="Acylphosphatase"/>
</dbReference>
<protein>
    <recommendedName>
        <fullName evidence="3 5">Acylphosphatase</fullName>
        <ecNumber evidence="2 5">3.6.1.7</ecNumber>
    </recommendedName>
</protein>
<comment type="similarity">
    <text evidence="1 7">Belongs to the acylphosphatase family.</text>
</comment>
<dbReference type="InterPro" id="IPR001792">
    <property type="entry name" value="Acylphosphatase-like_dom"/>
</dbReference>
<dbReference type="PROSITE" id="PS00150">
    <property type="entry name" value="ACYLPHOSPHATASE_1"/>
    <property type="match status" value="1"/>
</dbReference>
<dbReference type="EMBL" id="SNXX01000011">
    <property type="protein sequence ID" value="TDP94168.1"/>
    <property type="molecule type" value="Genomic_DNA"/>
</dbReference>
<dbReference type="EC" id="3.6.1.7" evidence="2 5"/>
<dbReference type="EMBL" id="QAXS01000004">
    <property type="protein sequence ID" value="PTW01687.1"/>
    <property type="molecule type" value="Genomic_DNA"/>
</dbReference>
<dbReference type="Gene3D" id="3.30.70.100">
    <property type="match status" value="1"/>
</dbReference>
<gene>
    <name evidence="10" type="ORF">C7957_11153</name>
    <name evidence="9" type="ORF">C8C76_10434</name>
</gene>
<organism evidence="9 11">
    <name type="scientific">Halanaerobium saccharolyticum</name>
    <dbReference type="NCBI Taxonomy" id="43595"/>
    <lineage>
        <taxon>Bacteria</taxon>
        <taxon>Bacillati</taxon>
        <taxon>Bacillota</taxon>
        <taxon>Clostridia</taxon>
        <taxon>Halanaerobiales</taxon>
        <taxon>Halanaerobiaceae</taxon>
        <taxon>Halanaerobium</taxon>
    </lineage>
</organism>
<accession>A0A2T5RPF0</accession>
<dbReference type="RefSeq" id="WP_108138366.1">
    <property type="nucleotide sequence ID" value="NZ_JBQPXQ010000002.1"/>
</dbReference>
<evidence type="ECO:0000256" key="3">
    <source>
        <dbReference type="ARBA" id="ARBA00015991"/>
    </source>
</evidence>
<evidence type="ECO:0000256" key="2">
    <source>
        <dbReference type="ARBA" id="ARBA00012150"/>
    </source>
</evidence>
<dbReference type="PROSITE" id="PS00151">
    <property type="entry name" value="ACYLPHOSPHATASE_2"/>
    <property type="match status" value="1"/>
</dbReference>
<dbReference type="GO" id="GO:0003998">
    <property type="term" value="F:acylphosphatase activity"/>
    <property type="evidence" value="ECO:0007669"/>
    <property type="project" value="UniProtKB-EC"/>
</dbReference>
<sequence length="93" mass="10377">MAAEKIQKHVFISGRVQGVGFRAFTRSQAAALNIKGWVKNLADGRVEAKVQGKESNVDQMLAKLKKGPSFARVDNFEAETEKADDFSDFEIRF</sequence>
<proteinExistence type="inferred from homology"/>
<evidence type="ECO:0000256" key="5">
    <source>
        <dbReference type="PROSITE-ProRule" id="PRU00520"/>
    </source>
</evidence>
<comment type="catalytic activity">
    <reaction evidence="4 5 6">
        <text>an acyl phosphate + H2O = a carboxylate + phosphate + H(+)</text>
        <dbReference type="Rhea" id="RHEA:14965"/>
        <dbReference type="ChEBI" id="CHEBI:15377"/>
        <dbReference type="ChEBI" id="CHEBI:15378"/>
        <dbReference type="ChEBI" id="CHEBI:29067"/>
        <dbReference type="ChEBI" id="CHEBI:43474"/>
        <dbReference type="ChEBI" id="CHEBI:59918"/>
        <dbReference type="EC" id="3.6.1.7"/>
    </reaction>
</comment>
<evidence type="ECO:0000259" key="8">
    <source>
        <dbReference type="PROSITE" id="PS51160"/>
    </source>
</evidence>
<dbReference type="PRINTS" id="PR00112">
    <property type="entry name" value="ACYLPHPHTASE"/>
</dbReference>
<evidence type="ECO:0000313" key="11">
    <source>
        <dbReference type="Proteomes" id="UP000244089"/>
    </source>
</evidence>
<feature type="active site" evidence="5">
    <location>
        <position position="22"/>
    </location>
</feature>
<dbReference type="Proteomes" id="UP000295176">
    <property type="component" value="Unassembled WGS sequence"/>
</dbReference>
<evidence type="ECO:0000256" key="7">
    <source>
        <dbReference type="RuleBase" id="RU004168"/>
    </source>
</evidence>
<name>A0A2T5RPF0_9FIRM</name>
<evidence type="ECO:0000256" key="6">
    <source>
        <dbReference type="RuleBase" id="RU000553"/>
    </source>
</evidence>
<dbReference type="SUPFAM" id="SSF54975">
    <property type="entry name" value="Acylphosphatase/BLUF domain-like"/>
    <property type="match status" value="1"/>
</dbReference>
<dbReference type="InterPro" id="IPR017968">
    <property type="entry name" value="Acylphosphatase_CS"/>
</dbReference>
<evidence type="ECO:0000313" key="10">
    <source>
        <dbReference type="EMBL" id="TDP94168.1"/>
    </source>
</evidence>
<keyword evidence="5 6" id="KW-0378">Hydrolase</keyword>
<dbReference type="PROSITE" id="PS51160">
    <property type="entry name" value="ACYLPHOSPHATASE_3"/>
    <property type="match status" value="1"/>
</dbReference>
<feature type="active site" evidence="5">
    <location>
        <position position="40"/>
    </location>
</feature>
<dbReference type="Proteomes" id="UP000244089">
    <property type="component" value="Unassembled WGS sequence"/>
</dbReference>
<dbReference type="AlphaFoldDB" id="A0A2T5RPF0"/>
<feature type="domain" description="Acylphosphatase-like" evidence="8">
    <location>
        <begin position="7"/>
        <end position="93"/>
    </location>
</feature>
<dbReference type="PANTHER" id="PTHR47268">
    <property type="entry name" value="ACYLPHOSPHATASE"/>
    <property type="match status" value="1"/>
</dbReference>
<evidence type="ECO:0000256" key="4">
    <source>
        <dbReference type="ARBA" id="ARBA00047645"/>
    </source>
</evidence>
<dbReference type="OrthoDB" id="9808093at2"/>